<evidence type="ECO:0000256" key="5">
    <source>
        <dbReference type="ARBA" id="ARBA00022837"/>
    </source>
</evidence>
<name>A0ABN9WEH8_9DINO</name>
<organism evidence="8 9">
    <name type="scientific">Prorocentrum cordatum</name>
    <dbReference type="NCBI Taxonomy" id="2364126"/>
    <lineage>
        <taxon>Eukaryota</taxon>
        <taxon>Sar</taxon>
        <taxon>Alveolata</taxon>
        <taxon>Dinophyceae</taxon>
        <taxon>Prorocentrales</taxon>
        <taxon>Prorocentraceae</taxon>
        <taxon>Prorocentrum</taxon>
    </lineage>
</organism>
<feature type="domain" description="EF-hand" evidence="7">
    <location>
        <begin position="71"/>
        <end position="106"/>
    </location>
</feature>
<gene>
    <name evidence="8" type="ORF">PCOR1329_LOCUS66578</name>
</gene>
<feature type="non-terminal residue" evidence="8">
    <location>
        <position position="1"/>
    </location>
</feature>
<proteinExistence type="inferred from homology"/>
<keyword evidence="2" id="KW-0519">Myristate</keyword>
<dbReference type="InterPro" id="IPR018247">
    <property type="entry name" value="EF_Hand_1_Ca_BS"/>
</dbReference>
<keyword evidence="9" id="KW-1185">Reference proteome</keyword>
<dbReference type="Gene3D" id="1.10.238.10">
    <property type="entry name" value="EF-hand"/>
    <property type="match status" value="1"/>
</dbReference>
<sequence>ELICGISLLCSGSEDDKIHAVFNIFDENGDGFISMDEMFKFLTSVFKVVLTPNVMGVMNSMGVTVDSPEDLASVTALECFKTADLNHDGKLSVVEFKNWFYAPRNDPSFLFSPVRKLLQ</sequence>
<dbReference type="Proteomes" id="UP001189429">
    <property type="component" value="Unassembled WGS sequence"/>
</dbReference>
<keyword evidence="5" id="KW-0106">Calcium</keyword>
<dbReference type="InterPro" id="IPR011992">
    <property type="entry name" value="EF-hand-dom_pair"/>
</dbReference>
<dbReference type="SMART" id="SM00054">
    <property type="entry name" value="EFh"/>
    <property type="match status" value="2"/>
</dbReference>
<evidence type="ECO:0000313" key="9">
    <source>
        <dbReference type="Proteomes" id="UP001189429"/>
    </source>
</evidence>
<evidence type="ECO:0000256" key="1">
    <source>
        <dbReference type="ARBA" id="ARBA00006049"/>
    </source>
</evidence>
<dbReference type="PROSITE" id="PS50222">
    <property type="entry name" value="EF_HAND_2"/>
    <property type="match status" value="2"/>
</dbReference>
<dbReference type="EMBL" id="CAUYUJ010018585">
    <property type="protein sequence ID" value="CAK0884778.1"/>
    <property type="molecule type" value="Genomic_DNA"/>
</dbReference>
<evidence type="ECO:0000256" key="3">
    <source>
        <dbReference type="ARBA" id="ARBA00022723"/>
    </source>
</evidence>
<dbReference type="PANTHER" id="PTHR23055">
    <property type="entry name" value="CALCIUM BINDING PROTEINS"/>
    <property type="match status" value="1"/>
</dbReference>
<reference evidence="8" key="1">
    <citation type="submission" date="2023-10" db="EMBL/GenBank/DDBJ databases">
        <authorList>
            <person name="Chen Y."/>
            <person name="Shah S."/>
            <person name="Dougan E. K."/>
            <person name="Thang M."/>
            <person name="Chan C."/>
        </authorList>
    </citation>
    <scope>NUCLEOTIDE SEQUENCE [LARGE SCALE GENOMIC DNA]</scope>
</reference>
<keyword evidence="3" id="KW-0479">Metal-binding</keyword>
<dbReference type="Pfam" id="PF13499">
    <property type="entry name" value="EF-hand_7"/>
    <property type="match status" value="1"/>
</dbReference>
<dbReference type="SUPFAM" id="SSF47473">
    <property type="entry name" value="EF-hand"/>
    <property type="match status" value="1"/>
</dbReference>
<feature type="domain" description="EF-hand" evidence="7">
    <location>
        <begin position="13"/>
        <end position="48"/>
    </location>
</feature>
<dbReference type="PROSITE" id="PS00018">
    <property type="entry name" value="EF_HAND_1"/>
    <property type="match status" value="2"/>
</dbReference>
<comment type="similarity">
    <text evidence="1">Belongs to the recoverin family.</text>
</comment>
<keyword evidence="4" id="KW-0677">Repeat</keyword>
<dbReference type="CDD" id="cd00051">
    <property type="entry name" value="EFh"/>
    <property type="match status" value="1"/>
</dbReference>
<comment type="caution">
    <text evidence="8">The sequence shown here is derived from an EMBL/GenBank/DDBJ whole genome shotgun (WGS) entry which is preliminary data.</text>
</comment>
<keyword evidence="6" id="KW-0449">Lipoprotein</keyword>
<dbReference type="PANTHER" id="PTHR23055:SF178">
    <property type="entry name" value="NEUROCALCIN HOMOLOG"/>
    <property type="match status" value="1"/>
</dbReference>
<dbReference type="InterPro" id="IPR002048">
    <property type="entry name" value="EF_hand_dom"/>
</dbReference>
<evidence type="ECO:0000259" key="7">
    <source>
        <dbReference type="PROSITE" id="PS50222"/>
    </source>
</evidence>
<evidence type="ECO:0000256" key="2">
    <source>
        <dbReference type="ARBA" id="ARBA00022707"/>
    </source>
</evidence>
<dbReference type="InterPro" id="IPR028846">
    <property type="entry name" value="Recoverin"/>
</dbReference>
<evidence type="ECO:0000256" key="4">
    <source>
        <dbReference type="ARBA" id="ARBA00022737"/>
    </source>
</evidence>
<evidence type="ECO:0000313" key="8">
    <source>
        <dbReference type="EMBL" id="CAK0884778.1"/>
    </source>
</evidence>
<evidence type="ECO:0000256" key="6">
    <source>
        <dbReference type="ARBA" id="ARBA00023288"/>
    </source>
</evidence>
<accession>A0ABN9WEH8</accession>
<protein>
    <recommendedName>
        <fullName evidence="7">EF-hand domain-containing protein</fullName>
    </recommendedName>
</protein>